<sequence length="367" mass="42205">MKKPKPRSLDDNPRNITPSQSKLLQLRKTRKLLIRDSTITAEYIAFKIKGFQMWERKLLCMLRQFGNATTVALTLDTLEVIKSDGGFIEQSPSPFPNMKRLKLIKGRWDISTVLQCVMNYLTAETLHCDSLTAEVPHGVDVVEHNLSDGFDGGADLLQLLQHQCTYSCKHRSLRLHARCRPDLTLPQALFTSETLRELELRQFRYVIWTPNQFSCLQHLKTLTLVSTALVSIGRGCYFCLKEPFSGLSELEKLTIGRSLVYGLIVKAPKLRVLEIIDQEYSYSHMMVEIYAPLLTSMLQQLGNAKIVALSLDTLKVLEMDGGLIEQSPCPFPYMKCLKIIKRRRKISTVLRRVMNFLNRWWWSCHKV</sequence>
<proteinExistence type="predicted"/>
<evidence type="ECO:0000313" key="2">
    <source>
        <dbReference type="Proteomes" id="UP000298416"/>
    </source>
</evidence>
<dbReference type="SUPFAM" id="SSF52058">
    <property type="entry name" value="L domain-like"/>
    <property type="match status" value="1"/>
</dbReference>
<comment type="caution">
    <text evidence="1">The sequence shown here is derived from an EMBL/GenBank/DDBJ whole genome shotgun (WGS) entry which is preliminary data.</text>
</comment>
<protein>
    <recommendedName>
        <fullName evidence="3">FBD domain-containing protein</fullName>
    </recommendedName>
</protein>
<dbReference type="AlphaFoldDB" id="A0A8X8YIV6"/>
<evidence type="ECO:0008006" key="3">
    <source>
        <dbReference type="Google" id="ProtNLM"/>
    </source>
</evidence>
<dbReference type="Gene3D" id="3.80.10.10">
    <property type="entry name" value="Ribonuclease Inhibitor"/>
    <property type="match status" value="1"/>
</dbReference>
<accession>A0A8X8YIV6</accession>
<evidence type="ECO:0000313" key="1">
    <source>
        <dbReference type="EMBL" id="KAG6432634.1"/>
    </source>
</evidence>
<organism evidence="1">
    <name type="scientific">Salvia splendens</name>
    <name type="common">Scarlet sage</name>
    <dbReference type="NCBI Taxonomy" id="180675"/>
    <lineage>
        <taxon>Eukaryota</taxon>
        <taxon>Viridiplantae</taxon>
        <taxon>Streptophyta</taxon>
        <taxon>Embryophyta</taxon>
        <taxon>Tracheophyta</taxon>
        <taxon>Spermatophyta</taxon>
        <taxon>Magnoliopsida</taxon>
        <taxon>eudicotyledons</taxon>
        <taxon>Gunneridae</taxon>
        <taxon>Pentapetalae</taxon>
        <taxon>asterids</taxon>
        <taxon>lamiids</taxon>
        <taxon>Lamiales</taxon>
        <taxon>Lamiaceae</taxon>
        <taxon>Nepetoideae</taxon>
        <taxon>Mentheae</taxon>
        <taxon>Salviinae</taxon>
        <taxon>Salvia</taxon>
        <taxon>Salvia subgen. Calosphace</taxon>
        <taxon>core Calosphace</taxon>
    </lineage>
</organism>
<dbReference type="EMBL" id="PNBA02000002">
    <property type="protein sequence ID" value="KAG6432634.1"/>
    <property type="molecule type" value="Genomic_DNA"/>
</dbReference>
<gene>
    <name evidence="1" type="ORF">SASPL_104215</name>
</gene>
<name>A0A8X8YIV6_SALSN</name>
<reference evidence="1" key="2">
    <citation type="submission" date="2020-08" db="EMBL/GenBank/DDBJ databases">
        <title>Plant Genome Project.</title>
        <authorList>
            <person name="Zhang R.-G."/>
        </authorList>
    </citation>
    <scope>NUCLEOTIDE SEQUENCE</scope>
    <source>
        <strain evidence="1">Huo1</strain>
        <tissue evidence="1">Leaf</tissue>
    </source>
</reference>
<dbReference type="Proteomes" id="UP000298416">
    <property type="component" value="Unassembled WGS sequence"/>
</dbReference>
<keyword evidence="2" id="KW-1185">Reference proteome</keyword>
<dbReference type="InterPro" id="IPR032675">
    <property type="entry name" value="LRR_dom_sf"/>
</dbReference>
<reference evidence="1" key="1">
    <citation type="submission" date="2018-01" db="EMBL/GenBank/DDBJ databases">
        <authorList>
            <person name="Mao J.F."/>
        </authorList>
    </citation>
    <scope>NUCLEOTIDE SEQUENCE</scope>
    <source>
        <strain evidence="1">Huo1</strain>
        <tissue evidence="1">Leaf</tissue>
    </source>
</reference>